<dbReference type="AlphaFoldDB" id="A0A0K6H0L1"/>
<accession>A0A0K6H0L1</accession>
<feature type="transmembrane region" description="Helical" evidence="6">
    <location>
        <begin position="221"/>
        <end position="240"/>
    </location>
</feature>
<dbReference type="RefSeq" id="WP_055434105.1">
    <property type="nucleotide sequence ID" value="NZ_CYHA01000004.1"/>
</dbReference>
<proteinExistence type="inferred from homology"/>
<dbReference type="Proteomes" id="UP000243535">
    <property type="component" value="Unassembled WGS sequence"/>
</dbReference>
<feature type="domain" description="EamA" evidence="7">
    <location>
        <begin position="13"/>
        <end position="142"/>
    </location>
</feature>
<dbReference type="Pfam" id="PF00892">
    <property type="entry name" value="EamA"/>
    <property type="match status" value="2"/>
</dbReference>
<evidence type="ECO:0000313" key="9">
    <source>
        <dbReference type="Proteomes" id="UP000243535"/>
    </source>
</evidence>
<dbReference type="PANTHER" id="PTHR32322:SF2">
    <property type="entry name" value="EAMA DOMAIN-CONTAINING PROTEIN"/>
    <property type="match status" value="1"/>
</dbReference>
<dbReference type="STRING" id="375574.GCA_001418035_01896"/>
<keyword evidence="4 6" id="KW-1133">Transmembrane helix</keyword>
<feature type="transmembrane region" description="Helical" evidence="6">
    <location>
        <begin position="252"/>
        <end position="272"/>
    </location>
</feature>
<gene>
    <name evidence="8" type="ORF">Ga0061063_2106</name>
</gene>
<feature type="domain" description="EamA" evidence="7">
    <location>
        <begin position="159"/>
        <end position="294"/>
    </location>
</feature>
<organism evidence="8 9">
    <name type="scientific">Gulbenkiania indica</name>
    <dbReference type="NCBI Taxonomy" id="375574"/>
    <lineage>
        <taxon>Bacteria</taxon>
        <taxon>Pseudomonadati</taxon>
        <taxon>Pseudomonadota</taxon>
        <taxon>Betaproteobacteria</taxon>
        <taxon>Neisseriales</taxon>
        <taxon>Chromobacteriaceae</taxon>
        <taxon>Gulbenkiania</taxon>
    </lineage>
</organism>
<feature type="transmembrane region" description="Helical" evidence="6">
    <location>
        <begin position="188"/>
        <end position="209"/>
    </location>
</feature>
<dbReference type="InterPro" id="IPR050638">
    <property type="entry name" value="AA-Vitamin_Transporters"/>
</dbReference>
<dbReference type="SUPFAM" id="SSF103481">
    <property type="entry name" value="Multidrug resistance efflux transporter EmrE"/>
    <property type="match status" value="2"/>
</dbReference>
<evidence type="ECO:0000256" key="6">
    <source>
        <dbReference type="SAM" id="Phobius"/>
    </source>
</evidence>
<evidence type="ECO:0000256" key="5">
    <source>
        <dbReference type="ARBA" id="ARBA00023136"/>
    </source>
</evidence>
<dbReference type="InterPro" id="IPR000620">
    <property type="entry name" value="EamA_dom"/>
</dbReference>
<comment type="subcellular location">
    <subcellularLocation>
        <location evidence="1">Membrane</location>
        <topology evidence="1">Multi-pass membrane protein</topology>
    </subcellularLocation>
</comment>
<feature type="transmembrane region" description="Helical" evidence="6">
    <location>
        <begin position="127"/>
        <end position="148"/>
    </location>
</feature>
<feature type="transmembrane region" description="Helical" evidence="6">
    <location>
        <begin position="154"/>
        <end position="176"/>
    </location>
</feature>
<dbReference type="InterPro" id="IPR037185">
    <property type="entry name" value="EmrE-like"/>
</dbReference>
<comment type="similarity">
    <text evidence="2">Belongs to the EamA transporter family.</text>
</comment>
<evidence type="ECO:0000256" key="4">
    <source>
        <dbReference type="ARBA" id="ARBA00022989"/>
    </source>
</evidence>
<feature type="transmembrane region" description="Helical" evidence="6">
    <location>
        <begin position="73"/>
        <end position="93"/>
    </location>
</feature>
<dbReference type="OrthoDB" id="4167046at2"/>
<evidence type="ECO:0000259" key="7">
    <source>
        <dbReference type="Pfam" id="PF00892"/>
    </source>
</evidence>
<keyword evidence="3 6" id="KW-0812">Transmembrane</keyword>
<keyword evidence="5 6" id="KW-0472">Membrane</keyword>
<reference evidence="9" key="1">
    <citation type="submission" date="2015-08" db="EMBL/GenBank/DDBJ databases">
        <authorList>
            <person name="Varghese N."/>
        </authorList>
    </citation>
    <scope>NUCLEOTIDE SEQUENCE [LARGE SCALE GENOMIC DNA]</scope>
    <source>
        <strain evidence="9">DSM 17901</strain>
    </source>
</reference>
<evidence type="ECO:0000256" key="3">
    <source>
        <dbReference type="ARBA" id="ARBA00022692"/>
    </source>
</evidence>
<feature type="transmembrane region" description="Helical" evidence="6">
    <location>
        <begin position="99"/>
        <end position="120"/>
    </location>
</feature>
<dbReference type="GO" id="GO:0016020">
    <property type="term" value="C:membrane"/>
    <property type="evidence" value="ECO:0007669"/>
    <property type="project" value="UniProtKB-SubCell"/>
</dbReference>
<protein>
    <submittedName>
        <fullName evidence="8">Threonine/homoserine efflux transporter RhtA</fullName>
    </submittedName>
</protein>
<feature type="transmembrane region" description="Helical" evidence="6">
    <location>
        <begin position="12"/>
        <end position="31"/>
    </location>
</feature>
<evidence type="ECO:0000313" key="8">
    <source>
        <dbReference type="EMBL" id="CUA84508.1"/>
    </source>
</evidence>
<sequence length="320" mass="34156">MRSAQTSGRATGMLLLAIALWAGNVVVTRAIRSEMAPLWMAYWRWQLAGLVVLPWLGPALWRARQQLWSQRGLLLLLAFVGITGNNGCIYLGIVQTSASSAAALQTFTPVWIALMGHLFFGQRLCGWGWAGVTLSIIGGLVIAGQGALPFASGAGFGVGEAWILLGSLLWALYTLLMARLSPTLDRKLGLAVQMLAGATLLLPLAWYAAPPVGSPVFSWTVVAALAFMGIFASALAYDCYGRAVDVLGSTVAGNYMNLLPAFSSFFSFLFLGETLAPFHLAGFALIAAGLLLVSGQGPRLAEGMRIWLALLTPQAHIRFR</sequence>
<dbReference type="PANTHER" id="PTHR32322">
    <property type="entry name" value="INNER MEMBRANE TRANSPORTER"/>
    <property type="match status" value="1"/>
</dbReference>
<feature type="transmembrane region" description="Helical" evidence="6">
    <location>
        <begin position="278"/>
        <end position="295"/>
    </location>
</feature>
<feature type="transmembrane region" description="Helical" evidence="6">
    <location>
        <begin position="43"/>
        <end position="61"/>
    </location>
</feature>
<evidence type="ECO:0000256" key="2">
    <source>
        <dbReference type="ARBA" id="ARBA00007362"/>
    </source>
</evidence>
<name>A0A0K6H0L1_9NEIS</name>
<evidence type="ECO:0000256" key="1">
    <source>
        <dbReference type="ARBA" id="ARBA00004141"/>
    </source>
</evidence>
<keyword evidence="9" id="KW-1185">Reference proteome</keyword>
<dbReference type="EMBL" id="CYHA01000004">
    <property type="protein sequence ID" value="CUA84508.1"/>
    <property type="molecule type" value="Genomic_DNA"/>
</dbReference>